<feature type="domain" description="ABC transporter" evidence="5">
    <location>
        <begin position="378"/>
        <end position="582"/>
    </location>
</feature>
<dbReference type="PANTHER" id="PTHR19211">
    <property type="entry name" value="ATP-BINDING TRANSPORT PROTEIN-RELATED"/>
    <property type="match status" value="1"/>
</dbReference>
<dbReference type="InterPro" id="IPR017871">
    <property type="entry name" value="ABC_transporter-like_CS"/>
</dbReference>
<evidence type="ECO:0000259" key="5">
    <source>
        <dbReference type="PROSITE" id="PS50893"/>
    </source>
</evidence>
<feature type="compositionally biased region" description="Basic and acidic residues" evidence="4">
    <location>
        <begin position="345"/>
        <end position="356"/>
    </location>
</feature>
<dbReference type="AlphaFoldDB" id="A0A5J6F7E2"/>
<dbReference type="CDD" id="cd03221">
    <property type="entry name" value="ABCF_EF-3"/>
    <property type="match status" value="2"/>
</dbReference>
<dbReference type="InterPro" id="IPR003439">
    <property type="entry name" value="ABC_transporter-like_ATP-bd"/>
</dbReference>
<feature type="region of interest" description="Disordered" evidence="4">
    <location>
        <begin position="294"/>
        <end position="326"/>
    </location>
</feature>
<dbReference type="Pfam" id="PF00005">
    <property type="entry name" value="ABC_tran"/>
    <property type="match status" value="2"/>
</dbReference>
<accession>A0A5J6F7E2</accession>
<dbReference type="Gene3D" id="3.40.50.300">
    <property type="entry name" value="P-loop containing nucleotide triphosphate hydrolases"/>
    <property type="match status" value="2"/>
</dbReference>
<dbReference type="PROSITE" id="PS00211">
    <property type="entry name" value="ABC_TRANSPORTER_1"/>
    <property type="match status" value="1"/>
</dbReference>
<keyword evidence="7" id="KW-1185">Reference proteome</keyword>
<dbReference type="EMBL" id="CP023702">
    <property type="protein sequence ID" value="QEU71767.1"/>
    <property type="molecule type" value="Genomic_DNA"/>
</dbReference>
<dbReference type="GO" id="GO:0005524">
    <property type="term" value="F:ATP binding"/>
    <property type="evidence" value="ECO:0007669"/>
    <property type="project" value="UniProtKB-KW"/>
</dbReference>
<protein>
    <submittedName>
        <fullName evidence="6">ABC transporter ATP-binding protein</fullName>
    </submittedName>
</protein>
<dbReference type="SUPFAM" id="SSF52540">
    <property type="entry name" value="P-loop containing nucleoside triphosphate hydrolases"/>
    <property type="match status" value="2"/>
</dbReference>
<dbReference type="PANTHER" id="PTHR19211:SF14">
    <property type="entry name" value="ATP-BINDING CASSETTE SUB-FAMILY F MEMBER 1"/>
    <property type="match status" value="1"/>
</dbReference>
<name>A0A5J6F7E2_9ACTN</name>
<feature type="region of interest" description="Disordered" evidence="4">
    <location>
        <begin position="345"/>
        <end position="378"/>
    </location>
</feature>
<dbReference type="GO" id="GO:0016887">
    <property type="term" value="F:ATP hydrolysis activity"/>
    <property type="evidence" value="ECO:0007669"/>
    <property type="project" value="InterPro"/>
</dbReference>
<evidence type="ECO:0000256" key="4">
    <source>
        <dbReference type="SAM" id="MobiDB-lite"/>
    </source>
</evidence>
<dbReference type="InterPro" id="IPR003593">
    <property type="entry name" value="AAA+_ATPase"/>
</dbReference>
<dbReference type="SMART" id="SM00382">
    <property type="entry name" value="AAA"/>
    <property type="match status" value="2"/>
</dbReference>
<evidence type="ECO:0000256" key="1">
    <source>
        <dbReference type="ARBA" id="ARBA00022737"/>
    </source>
</evidence>
<proteinExistence type="predicted"/>
<evidence type="ECO:0000256" key="2">
    <source>
        <dbReference type="ARBA" id="ARBA00022741"/>
    </source>
</evidence>
<dbReference type="KEGG" id="snk:CP967_07140"/>
<dbReference type="PROSITE" id="PS50893">
    <property type="entry name" value="ABC_TRANSPORTER_2"/>
    <property type="match status" value="2"/>
</dbReference>
<evidence type="ECO:0000256" key="3">
    <source>
        <dbReference type="ARBA" id="ARBA00022840"/>
    </source>
</evidence>
<feature type="compositionally biased region" description="Basic and acidic residues" evidence="4">
    <location>
        <begin position="307"/>
        <end position="317"/>
    </location>
</feature>
<sequence>MEHTTRLPDPADVLSGSRGAAHLAAEGVSHALGDRPVLRDISLTVAADERIGLIGENGLGKSTLLRVLARDLTPERGSVLRAVTGRVGFLPQEPGFPAGWCVTDVLDRAHAELDALAARLSVLEEDMTHAEGPALDALLADYSRTQDLHSARGGWEREARTGEVLAVFGLGGLAPAHPVARLSSGQRARLALAELVLADPCALLLDEPTNHLDDRAADWLTDWLRRYRGPCVIASHDRALLTDAVTGIVDLDGPRGTVVRHGGGYRDYLAEQRAARARWERRYAQWRDETDRVRERLARASSADDGGGLKRDNEKMSYGRTGGRVQAGLAHRARSARLDLQRLLDRPVPRPPEPLRFRARTGDGGPGTAPRPAPQQAEAGPPLLEAAHIAFRDVLHDIGLTLRDGDLTVITGPNGAGKSTLLRILAGVLPAEHGDVTLGEGVRVGYLPQETVYEDGHRSLLEVYARRRALDQDTAYAELGRFGLFRRRDLAVPVDRLSTGQRRRLSIAELFAARPGLLLLDEPTNHLSLPLVEQLQEAIEEFTGPKVLVTHDRALRERYADHVVELADGVLRRPGRIRQPSAPR</sequence>
<evidence type="ECO:0000313" key="7">
    <source>
        <dbReference type="Proteomes" id="UP000326178"/>
    </source>
</evidence>
<gene>
    <name evidence="6" type="ORF">CP967_07140</name>
</gene>
<reference evidence="6 7" key="1">
    <citation type="submission" date="2017-09" db="EMBL/GenBank/DDBJ databases">
        <authorList>
            <person name="Lee N."/>
            <person name="Cho B.-K."/>
        </authorList>
    </citation>
    <scope>NUCLEOTIDE SEQUENCE [LARGE SCALE GENOMIC DNA]</scope>
    <source>
        <strain evidence="6 7">ATCC 12769</strain>
    </source>
</reference>
<dbReference type="InterPro" id="IPR027417">
    <property type="entry name" value="P-loop_NTPase"/>
</dbReference>
<feature type="domain" description="ABC transporter" evidence="5">
    <location>
        <begin position="23"/>
        <end position="287"/>
    </location>
</feature>
<dbReference type="FunFam" id="3.40.50.300:FF:000011">
    <property type="entry name" value="Putative ABC transporter ATP-binding component"/>
    <property type="match status" value="1"/>
</dbReference>
<dbReference type="OrthoDB" id="3169603at2"/>
<keyword evidence="3 6" id="KW-0067">ATP-binding</keyword>
<evidence type="ECO:0000313" key="6">
    <source>
        <dbReference type="EMBL" id="QEU71767.1"/>
    </source>
</evidence>
<dbReference type="RefSeq" id="WP_150487136.1">
    <property type="nucleotide sequence ID" value="NZ_BMUV01000005.1"/>
</dbReference>
<keyword evidence="2" id="KW-0547">Nucleotide-binding</keyword>
<organism evidence="6 7">
    <name type="scientific">Streptomyces nitrosporeus</name>
    <dbReference type="NCBI Taxonomy" id="28894"/>
    <lineage>
        <taxon>Bacteria</taxon>
        <taxon>Bacillati</taxon>
        <taxon>Actinomycetota</taxon>
        <taxon>Actinomycetes</taxon>
        <taxon>Kitasatosporales</taxon>
        <taxon>Streptomycetaceae</taxon>
        <taxon>Streptomyces</taxon>
    </lineage>
</organism>
<dbReference type="Proteomes" id="UP000326178">
    <property type="component" value="Chromosome"/>
</dbReference>
<dbReference type="InterPro" id="IPR050611">
    <property type="entry name" value="ABCF"/>
</dbReference>
<keyword evidence="1" id="KW-0677">Repeat</keyword>